<dbReference type="KEGG" id="ppp:112274745"/>
<feature type="coiled-coil region" evidence="1">
    <location>
        <begin position="239"/>
        <end position="362"/>
    </location>
</feature>
<dbReference type="PANTHER" id="PTHR31071:SF2">
    <property type="entry name" value="ACTIN CYTOSKELETON-REGULATORY COMPLEX PAN-LIKE PROTEIN"/>
    <property type="match status" value="1"/>
</dbReference>
<keyword evidence="1" id="KW-0175">Coiled coil</keyword>
<dbReference type="EMBL" id="ABEU02000022">
    <property type="status" value="NOT_ANNOTATED_CDS"/>
    <property type="molecule type" value="Genomic_DNA"/>
</dbReference>
<organism evidence="2 3">
    <name type="scientific">Physcomitrium patens</name>
    <name type="common">Spreading-leaved earth moss</name>
    <name type="synonym">Physcomitrella patens</name>
    <dbReference type="NCBI Taxonomy" id="3218"/>
    <lineage>
        <taxon>Eukaryota</taxon>
        <taxon>Viridiplantae</taxon>
        <taxon>Streptophyta</taxon>
        <taxon>Embryophyta</taxon>
        <taxon>Bryophyta</taxon>
        <taxon>Bryophytina</taxon>
        <taxon>Bryopsida</taxon>
        <taxon>Funariidae</taxon>
        <taxon>Funariales</taxon>
        <taxon>Funariaceae</taxon>
        <taxon>Physcomitrium</taxon>
    </lineage>
</organism>
<sequence length="491" mass="55929">MQGMNRHRIEMSLPSLHGMHARGVIMGRRAAPATPVSKWKVFNHQLYDAIPSTTSMVGGNQTTASARKLAASLWRVEDLPLSAHLPACHNSPNLIPCSSPSQRGIIDSPFSQPDYVLTPETCRTRNPHLGKTSTNGSLQRLLQTINLEPDGSTAHDSISVEKRKQLPCRLFASPRKGDGEIGLNVTGTMSQELLRIFNQIRLLEEHHNSSLHLTNALQRELMRTHARVRELEKPHRMARRETQREIEDLKRKISDAKLGWKTKEKERIKDAVLSVKKELEEERRARLKLQSANRRLTNELMEAQAVTSKALQEFESERKARLIIEEVCNELAQKSEDEKLELEKIKRETQQVREALEEERCMLQMAEVWREERVQMKLGEAKVALEEKSAALNVMQTKLESFLRATRDANRYATLRDAQVLHNIVSTFHPNDSNSTFPPNPCISSLHPRSEYMQAASLVEEPSQEERKPGLDLFHYSEGIPDTEYAIVTTV</sequence>
<dbReference type="AlphaFoldDB" id="A0A7I4C971"/>
<dbReference type="PANTHER" id="PTHR31071">
    <property type="entry name" value="GB|AAF24581.1"/>
    <property type="match status" value="1"/>
</dbReference>
<evidence type="ECO:0000313" key="3">
    <source>
        <dbReference type="Proteomes" id="UP000006727"/>
    </source>
</evidence>
<reference evidence="2" key="3">
    <citation type="submission" date="2020-12" db="UniProtKB">
        <authorList>
            <consortium name="EnsemblPlants"/>
        </authorList>
    </citation>
    <scope>IDENTIFICATION</scope>
</reference>
<proteinExistence type="predicted"/>
<dbReference type="Gramene" id="Pp3c22_1560V3.5">
    <property type="protein sequence ID" value="Pp3c22_1560V3.5"/>
    <property type="gene ID" value="Pp3c22_1560"/>
</dbReference>
<reference evidence="2 3" key="1">
    <citation type="journal article" date="2008" name="Science">
        <title>The Physcomitrella genome reveals evolutionary insights into the conquest of land by plants.</title>
        <authorList>
            <person name="Rensing S."/>
            <person name="Lang D."/>
            <person name="Zimmer A."/>
            <person name="Terry A."/>
            <person name="Salamov A."/>
            <person name="Shapiro H."/>
            <person name="Nishiyama T."/>
            <person name="Perroud P.-F."/>
            <person name="Lindquist E."/>
            <person name="Kamisugi Y."/>
            <person name="Tanahashi T."/>
            <person name="Sakakibara K."/>
            <person name="Fujita T."/>
            <person name="Oishi K."/>
            <person name="Shin-I T."/>
            <person name="Kuroki Y."/>
            <person name="Toyoda A."/>
            <person name="Suzuki Y."/>
            <person name="Hashimoto A."/>
            <person name="Yamaguchi K."/>
            <person name="Sugano A."/>
            <person name="Kohara Y."/>
            <person name="Fujiyama A."/>
            <person name="Anterola A."/>
            <person name="Aoki S."/>
            <person name="Ashton N."/>
            <person name="Barbazuk W.B."/>
            <person name="Barker E."/>
            <person name="Bennetzen J."/>
            <person name="Bezanilla M."/>
            <person name="Blankenship R."/>
            <person name="Cho S.H."/>
            <person name="Dutcher S."/>
            <person name="Estelle M."/>
            <person name="Fawcett J.A."/>
            <person name="Gundlach H."/>
            <person name="Hanada K."/>
            <person name="Heyl A."/>
            <person name="Hicks K.A."/>
            <person name="Hugh J."/>
            <person name="Lohr M."/>
            <person name="Mayer K."/>
            <person name="Melkozernov A."/>
            <person name="Murata T."/>
            <person name="Nelson D."/>
            <person name="Pils B."/>
            <person name="Prigge M."/>
            <person name="Reiss B."/>
            <person name="Renner T."/>
            <person name="Rombauts S."/>
            <person name="Rushton P."/>
            <person name="Sanderfoot A."/>
            <person name="Schween G."/>
            <person name="Shiu S.-H."/>
            <person name="Stueber K."/>
            <person name="Theodoulou F.L."/>
            <person name="Tu H."/>
            <person name="Van de Peer Y."/>
            <person name="Verrier P.J."/>
            <person name="Waters E."/>
            <person name="Wood A."/>
            <person name="Yang L."/>
            <person name="Cove D."/>
            <person name="Cuming A."/>
            <person name="Hasebe M."/>
            <person name="Lucas S."/>
            <person name="Mishler D.B."/>
            <person name="Reski R."/>
            <person name="Grigoriev I."/>
            <person name="Quatrano R.S."/>
            <person name="Boore J.L."/>
        </authorList>
    </citation>
    <scope>NUCLEOTIDE SEQUENCE [LARGE SCALE GENOMIC DNA]</scope>
    <source>
        <strain evidence="2 3">cv. Gransden 2004</strain>
    </source>
</reference>
<reference evidence="2 3" key="2">
    <citation type="journal article" date="2018" name="Plant J.">
        <title>The Physcomitrella patens chromosome-scale assembly reveals moss genome structure and evolution.</title>
        <authorList>
            <person name="Lang D."/>
            <person name="Ullrich K.K."/>
            <person name="Murat F."/>
            <person name="Fuchs J."/>
            <person name="Jenkins J."/>
            <person name="Haas F.B."/>
            <person name="Piednoel M."/>
            <person name="Gundlach H."/>
            <person name="Van Bel M."/>
            <person name="Meyberg R."/>
            <person name="Vives C."/>
            <person name="Morata J."/>
            <person name="Symeonidi A."/>
            <person name="Hiss M."/>
            <person name="Muchero W."/>
            <person name="Kamisugi Y."/>
            <person name="Saleh O."/>
            <person name="Blanc G."/>
            <person name="Decker E.L."/>
            <person name="van Gessel N."/>
            <person name="Grimwood J."/>
            <person name="Hayes R.D."/>
            <person name="Graham S.W."/>
            <person name="Gunter L.E."/>
            <person name="McDaniel S.F."/>
            <person name="Hoernstein S.N.W."/>
            <person name="Larsson A."/>
            <person name="Li F.W."/>
            <person name="Perroud P.F."/>
            <person name="Phillips J."/>
            <person name="Ranjan P."/>
            <person name="Rokshar D.S."/>
            <person name="Rothfels C.J."/>
            <person name="Schneider L."/>
            <person name="Shu S."/>
            <person name="Stevenson D.W."/>
            <person name="Thummler F."/>
            <person name="Tillich M."/>
            <person name="Villarreal Aguilar J.C."/>
            <person name="Widiez T."/>
            <person name="Wong G.K."/>
            <person name="Wymore A."/>
            <person name="Zhang Y."/>
            <person name="Zimmer A.D."/>
            <person name="Quatrano R.S."/>
            <person name="Mayer K.F.X."/>
            <person name="Goodstein D."/>
            <person name="Casacuberta J.M."/>
            <person name="Vandepoele K."/>
            <person name="Reski R."/>
            <person name="Cuming A.C."/>
            <person name="Tuskan G.A."/>
            <person name="Maumus F."/>
            <person name="Salse J."/>
            <person name="Schmutz J."/>
            <person name="Rensing S.A."/>
        </authorList>
    </citation>
    <scope>NUCLEOTIDE SEQUENCE [LARGE SCALE GENOMIC DNA]</scope>
    <source>
        <strain evidence="2 3">cv. Gransden 2004</strain>
    </source>
</reference>
<gene>
    <name evidence="2" type="primary">LOC112274745</name>
</gene>
<dbReference type="Gramene" id="Pp3c22_1560V3.4">
    <property type="protein sequence ID" value="Pp3c22_1560V3.4"/>
    <property type="gene ID" value="Pp3c22_1560"/>
</dbReference>
<dbReference type="EnsemblPlants" id="Pp3c22_1560V3.5">
    <property type="protein sequence ID" value="Pp3c22_1560V3.5"/>
    <property type="gene ID" value="Pp3c22_1560"/>
</dbReference>
<dbReference type="InterPro" id="IPR043424">
    <property type="entry name" value="BLT-like"/>
</dbReference>
<accession>A0A7I4C971</accession>
<dbReference type="FunCoup" id="A0A7I4C971">
    <property type="interactions" value="816"/>
</dbReference>
<dbReference type="GeneID" id="112274745"/>
<dbReference type="EnsemblPlants" id="Pp3c22_1560V3.4">
    <property type="protein sequence ID" value="Pp3c22_1560V3.4"/>
    <property type="gene ID" value="Pp3c22_1560"/>
</dbReference>
<dbReference type="OrthoDB" id="691984at2759"/>
<evidence type="ECO:0000313" key="2">
    <source>
        <dbReference type="EnsemblPlants" id="Pp3c22_1560V3.5"/>
    </source>
</evidence>
<keyword evidence="3" id="KW-1185">Reference proteome</keyword>
<dbReference type="RefSeq" id="XP_024360225.1">
    <property type="nucleotide sequence ID" value="XM_024504457.2"/>
</dbReference>
<dbReference type="Proteomes" id="UP000006727">
    <property type="component" value="Chromosome 22"/>
</dbReference>
<name>A0A7I4C971_PHYPA</name>
<evidence type="ECO:0000256" key="1">
    <source>
        <dbReference type="SAM" id="Coils"/>
    </source>
</evidence>
<protein>
    <submittedName>
        <fullName evidence="2">Uncharacterized protein</fullName>
    </submittedName>
</protein>